<evidence type="ECO:0000256" key="2">
    <source>
        <dbReference type="ARBA" id="ARBA00005811"/>
    </source>
</evidence>
<dbReference type="PANTHER" id="PTHR30558">
    <property type="entry name" value="EXBD MEMBRANE COMPONENT OF PMF-DRIVEN MACROMOLECULE IMPORT SYSTEM"/>
    <property type="match status" value="1"/>
</dbReference>
<evidence type="ECO:0000256" key="8">
    <source>
        <dbReference type="SAM" id="Phobius"/>
    </source>
</evidence>
<comment type="similarity">
    <text evidence="2 7">Belongs to the ExbD/TolR family.</text>
</comment>
<evidence type="ECO:0000313" key="9">
    <source>
        <dbReference type="EMBL" id="SJZ77101.1"/>
    </source>
</evidence>
<dbReference type="InterPro" id="IPR003400">
    <property type="entry name" value="ExbD"/>
</dbReference>
<dbReference type="Gene3D" id="3.30.420.270">
    <property type="match status" value="1"/>
</dbReference>
<dbReference type="GO" id="GO:0022857">
    <property type="term" value="F:transmembrane transporter activity"/>
    <property type="evidence" value="ECO:0007669"/>
    <property type="project" value="InterPro"/>
</dbReference>
<reference evidence="9 10" key="1">
    <citation type="submission" date="2017-02" db="EMBL/GenBank/DDBJ databases">
        <authorList>
            <person name="Peterson S.W."/>
        </authorList>
    </citation>
    <scope>NUCLEOTIDE SEQUENCE [LARGE SCALE GENOMIC DNA]</scope>
    <source>
        <strain evidence="9 10">ATCC 700028</strain>
    </source>
</reference>
<proteinExistence type="inferred from homology"/>
<dbReference type="GO" id="GO:0005886">
    <property type="term" value="C:plasma membrane"/>
    <property type="evidence" value="ECO:0007669"/>
    <property type="project" value="UniProtKB-SubCell"/>
</dbReference>
<keyword evidence="5 8" id="KW-1133">Transmembrane helix</keyword>
<protein>
    <submittedName>
        <fullName evidence="9">Biopolymer transport protein ExbD</fullName>
    </submittedName>
</protein>
<dbReference type="EMBL" id="FUWX01000010">
    <property type="protein sequence ID" value="SJZ77101.1"/>
    <property type="molecule type" value="Genomic_DNA"/>
</dbReference>
<keyword evidence="6 8" id="KW-0472">Membrane</keyword>
<evidence type="ECO:0000256" key="4">
    <source>
        <dbReference type="ARBA" id="ARBA00022692"/>
    </source>
</evidence>
<evidence type="ECO:0000256" key="1">
    <source>
        <dbReference type="ARBA" id="ARBA00004162"/>
    </source>
</evidence>
<feature type="transmembrane region" description="Helical" evidence="8">
    <location>
        <begin position="12"/>
        <end position="31"/>
    </location>
</feature>
<gene>
    <name evidence="9" type="ORF">SAMN02745174_01503</name>
</gene>
<keyword evidence="4 7" id="KW-0812">Transmembrane</keyword>
<dbReference type="GO" id="GO:0015031">
    <property type="term" value="P:protein transport"/>
    <property type="evidence" value="ECO:0007669"/>
    <property type="project" value="UniProtKB-KW"/>
</dbReference>
<keyword evidence="10" id="KW-1185">Reference proteome</keyword>
<evidence type="ECO:0000256" key="5">
    <source>
        <dbReference type="ARBA" id="ARBA00022989"/>
    </source>
</evidence>
<accession>A0A1T4NCT3</accession>
<evidence type="ECO:0000256" key="6">
    <source>
        <dbReference type="ARBA" id="ARBA00023136"/>
    </source>
</evidence>
<sequence>MRRKAKRDLITPDLTPLIDVVFLLLIFFMIVTNFNKYSGFKLELPTSGVTTEIDQNKALEIIIDKDKRYFVKNENDSKEIPIENLAEYITGQKEVIVTADKSLDYETVVELLGKIKNNSVESISLSTFQ</sequence>
<evidence type="ECO:0000313" key="10">
    <source>
        <dbReference type="Proteomes" id="UP000191153"/>
    </source>
</evidence>
<dbReference type="Proteomes" id="UP000191153">
    <property type="component" value="Unassembled WGS sequence"/>
</dbReference>
<dbReference type="Pfam" id="PF02472">
    <property type="entry name" value="ExbD"/>
    <property type="match status" value="1"/>
</dbReference>
<keyword evidence="7" id="KW-0653">Protein transport</keyword>
<dbReference type="STRING" id="180163.SAMN02745174_01503"/>
<evidence type="ECO:0000256" key="7">
    <source>
        <dbReference type="RuleBase" id="RU003879"/>
    </source>
</evidence>
<dbReference type="AlphaFoldDB" id="A0A1T4NCT3"/>
<keyword evidence="3" id="KW-1003">Cell membrane</keyword>
<keyword evidence="7" id="KW-0813">Transport</keyword>
<dbReference type="OrthoDB" id="9793581at2"/>
<name>A0A1T4NCT3_9FUSO</name>
<organism evidence="9 10">
    <name type="scientific">Cetobacterium ceti</name>
    <dbReference type="NCBI Taxonomy" id="180163"/>
    <lineage>
        <taxon>Bacteria</taxon>
        <taxon>Fusobacteriati</taxon>
        <taxon>Fusobacteriota</taxon>
        <taxon>Fusobacteriia</taxon>
        <taxon>Fusobacteriales</taxon>
        <taxon>Fusobacteriaceae</taxon>
        <taxon>Cetobacterium</taxon>
    </lineage>
</organism>
<dbReference type="PANTHER" id="PTHR30558:SF3">
    <property type="entry name" value="BIOPOLYMER TRANSPORT PROTEIN EXBD-RELATED"/>
    <property type="match status" value="1"/>
</dbReference>
<comment type="subcellular location">
    <subcellularLocation>
        <location evidence="1">Cell membrane</location>
        <topology evidence="1">Single-pass membrane protein</topology>
    </subcellularLocation>
    <subcellularLocation>
        <location evidence="7">Cell membrane</location>
        <topology evidence="7">Single-pass type II membrane protein</topology>
    </subcellularLocation>
</comment>
<dbReference type="RefSeq" id="WP_078693992.1">
    <property type="nucleotide sequence ID" value="NZ_FUWX01000010.1"/>
</dbReference>
<evidence type="ECO:0000256" key="3">
    <source>
        <dbReference type="ARBA" id="ARBA00022475"/>
    </source>
</evidence>